<evidence type="ECO:0000256" key="17">
    <source>
        <dbReference type="ARBA" id="ARBA00041729"/>
    </source>
</evidence>
<keyword evidence="7 19" id="KW-0812">Transmembrane</keyword>
<keyword evidence="5" id="KW-0109">Calcium transport</keyword>
<keyword evidence="4" id="KW-1003">Cell membrane</keyword>
<keyword evidence="3" id="KW-0813">Transport</keyword>
<proteinExistence type="inferred from homology"/>
<dbReference type="Gene3D" id="1.20.140.140">
    <property type="entry name" value="Calcium release-activated calcium channel protein Orai"/>
    <property type="match status" value="1"/>
</dbReference>
<evidence type="ECO:0000313" key="20">
    <source>
        <dbReference type="Ensembl" id="ENSAMXP00005038633.1"/>
    </source>
</evidence>
<evidence type="ECO:0000313" key="21">
    <source>
        <dbReference type="Proteomes" id="UP000694621"/>
    </source>
</evidence>
<dbReference type="InterPro" id="IPR012446">
    <property type="entry name" value="CRAC_channel"/>
</dbReference>
<evidence type="ECO:0000256" key="9">
    <source>
        <dbReference type="ARBA" id="ARBA00022859"/>
    </source>
</evidence>
<dbReference type="PANTHER" id="PTHR31501">
    <property type="entry name" value="CALCIUM RELEASE-ACTIVATED CALCIUM CHANNEL PROTEIN 1"/>
    <property type="match status" value="1"/>
</dbReference>
<keyword evidence="6" id="KW-0107">Calcium channel</keyword>
<organism evidence="20 21">
    <name type="scientific">Astyanax mexicanus</name>
    <name type="common">Blind cave fish</name>
    <name type="synonym">Astyanax fasciatus mexicanus</name>
    <dbReference type="NCBI Taxonomy" id="7994"/>
    <lineage>
        <taxon>Eukaryota</taxon>
        <taxon>Metazoa</taxon>
        <taxon>Chordata</taxon>
        <taxon>Craniata</taxon>
        <taxon>Vertebrata</taxon>
        <taxon>Euteleostomi</taxon>
        <taxon>Actinopterygii</taxon>
        <taxon>Neopterygii</taxon>
        <taxon>Teleostei</taxon>
        <taxon>Ostariophysi</taxon>
        <taxon>Characiformes</taxon>
        <taxon>Characoidei</taxon>
        <taxon>Acestrorhamphidae</taxon>
        <taxon>Acestrorhamphinae</taxon>
        <taxon>Astyanax</taxon>
    </lineage>
</organism>
<name>A0A8B9KJX1_ASTMX</name>
<evidence type="ECO:0000256" key="4">
    <source>
        <dbReference type="ARBA" id="ARBA00022475"/>
    </source>
</evidence>
<keyword evidence="15" id="KW-0407">Ion channel</keyword>
<keyword evidence="11" id="KW-0406">Ion transport</keyword>
<evidence type="ECO:0000256" key="18">
    <source>
        <dbReference type="ARBA" id="ARBA00042240"/>
    </source>
</evidence>
<evidence type="ECO:0000256" key="12">
    <source>
        <dbReference type="ARBA" id="ARBA00023130"/>
    </source>
</evidence>
<evidence type="ECO:0000256" key="3">
    <source>
        <dbReference type="ARBA" id="ARBA00022448"/>
    </source>
</evidence>
<dbReference type="GO" id="GO:0015279">
    <property type="term" value="F:store-operated calcium channel activity"/>
    <property type="evidence" value="ECO:0007669"/>
    <property type="project" value="TreeGrafter"/>
</dbReference>
<evidence type="ECO:0000256" key="1">
    <source>
        <dbReference type="ARBA" id="ARBA00004651"/>
    </source>
</evidence>
<dbReference type="Pfam" id="PF07856">
    <property type="entry name" value="Orai-1"/>
    <property type="match status" value="1"/>
</dbReference>
<accession>A0A8B9KJX1</accession>
<keyword evidence="10 19" id="KW-1133">Transmembrane helix</keyword>
<dbReference type="Proteomes" id="UP000694621">
    <property type="component" value="Unplaced"/>
</dbReference>
<keyword evidence="14" id="KW-0325">Glycoprotein</keyword>
<evidence type="ECO:0000256" key="2">
    <source>
        <dbReference type="ARBA" id="ARBA00008062"/>
    </source>
</evidence>
<comment type="subcellular location">
    <subcellularLocation>
        <location evidence="1">Cell membrane</location>
        <topology evidence="1">Multi-pass membrane protein</topology>
    </subcellularLocation>
</comment>
<keyword evidence="8" id="KW-0106">Calcium</keyword>
<dbReference type="InterPro" id="IPR038350">
    <property type="entry name" value="Orai_sf"/>
</dbReference>
<reference evidence="20" key="1">
    <citation type="submission" date="2025-08" db="UniProtKB">
        <authorList>
            <consortium name="Ensembl"/>
        </authorList>
    </citation>
    <scope>IDENTIFICATION</scope>
</reference>
<protein>
    <recommendedName>
        <fullName evidence="16">Calcium release-activated calcium channel protein 1</fullName>
    </recommendedName>
    <alternativeName>
        <fullName evidence="18">Protein orai-1</fullName>
    </alternativeName>
    <alternativeName>
        <fullName evidence="17">Transmembrane protein 142A</fullName>
    </alternativeName>
</protein>
<evidence type="ECO:0000256" key="6">
    <source>
        <dbReference type="ARBA" id="ARBA00022673"/>
    </source>
</evidence>
<evidence type="ECO:0000256" key="19">
    <source>
        <dbReference type="SAM" id="Phobius"/>
    </source>
</evidence>
<comment type="similarity">
    <text evidence="2">Belongs to the Orai family.</text>
</comment>
<evidence type="ECO:0000256" key="11">
    <source>
        <dbReference type="ARBA" id="ARBA00023065"/>
    </source>
</evidence>
<evidence type="ECO:0000256" key="14">
    <source>
        <dbReference type="ARBA" id="ARBA00023180"/>
    </source>
</evidence>
<evidence type="ECO:0000256" key="13">
    <source>
        <dbReference type="ARBA" id="ARBA00023136"/>
    </source>
</evidence>
<evidence type="ECO:0000256" key="5">
    <source>
        <dbReference type="ARBA" id="ARBA00022568"/>
    </source>
</evidence>
<evidence type="ECO:0000256" key="10">
    <source>
        <dbReference type="ARBA" id="ARBA00022989"/>
    </source>
</evidence>
<dbReference type="OrthoDB" id="61124at2759"/>
<sequence length="135" mass="15357">MINSKFRSIFTGTIFAVAIVKVQPERENEYYPPGLLIAFGATVLFVLRIRTCILPNLEAAGDVHNLNSVKESHHEWMLCHIELAWTFSTIIGTFLCLAEFLLLCWVKFLSLKKAELKELNNLTRGGRYGSKIISR</sequence>
<feature type="transmembrane region" description="Helical" evidence="19">
    <location>
        <begin position="83"/>
        <end position="106"/>
    </location>
</feature>
<dbReference type="GO" id="GO:0002115">
    <property type="term" value="P:store-operated calcium entry"/>
    <property type="evidence" value="ECO:0007669"/>
    <property type="project" value="TreeGrafter"/>
</dbReference>
<keyword evidence="13 19" id="KW-0472">Membrane</keyword>
<feature type="transmembrane region" description="Helical" evidence="19">
    <location>
        <begin position="30"/>
        <end position="49"/>
    </location>
</feature>
<dbReference type="AlphaFoldDB" id="A0A8B9KJX1"/>
<evidence type="ECO:0000256" key="7">
    <source>
        <dbReference type="ARBA" id="ARBA00022692"/>
    </source>
</evidence>
<keyword evidence="9" id="KW-0391">Immunity</keyword>
<evidence type="ECO:0000256" key="15">
    <source>
        <dbReference type="ARBA" id="ARBA00023303"/>
    </source>
</evidence>
<evidence type="ECO:0000256" key="16">
    <source>
        <dbReference type="ARBA" id="ARBA00039339"/>
    </source>
</evidence>
<dbReference type="GO" id="GO:0002250">
    <property type="term" value="P:adaptive immune response"/>
    <property type="evidence" value="ECO:0007669"/>
    <property type="project" value="UniProtKB-KW"/>
</dbReference>
<evidence type="ECO:0000256" key="8">
    <source>
        <dbReference type="ARBA" id="ARBA00022837"/>
    </source>
</evidence>
<dbReference type="Ensembl" id="ENSAMXT00005042076.1">
    <property type="protein sequence ID" value="ENSAMXP00005038633.1"/>
    <property type="gene ID" value="ENSAMXG00005018309.1"/>
</dbReference>
<dbReference type="GO" id="GO:0005886">
    <property type="term" value="C:plasma membrane"/>
    <property type="evidence" value="ECO:0007669"/>
    <property type="project" value="UniProtKB-SubCell"/>
</dbReference>
<dbReference type="PANTHER" id="PTHR31501:SF3">
    <property type="entry name" value="CALCIUM RELEASE-ACTIVATED CALCIUM CHANNEL PROTEIN 1"/>
    <property type="match status" value="1"/>
</dbReference>
<keyword evidence="12" id="KW-1064">Adaptive immunity</keyword>